<comment type="similarity">
    <text evidence="5">Belongs to the TRAFAC class TrmE-Era-EngA-EngB-Septin-like GTPase superfamily. AIG1/Toc34/Toc159-like paraseptin GTPase family. IAN subfamily.</text>
</comment>
<evidence type="ECO:0000256" key="12">
    <source>
        <dbReference type="ARBA" id="ARBA00023134"/>
    </source>
</evidence>
<evidence type="ECO:0000313" key="17">
    <source>
        <dbReference type="EMBL" id="KAG9264421.1"/>
    </source>
</evidence>
<evidence type="ECO:0000256" key="9">
    <source>
        <dbReference type="ARBA" id="ARBA00022824"/>
    </source>
</evidence>
<keyword evidence="7" id="KW-0677">Repeat</keyword>
<comment type="caution">
    <text evidence="17">The sequence shown here is derived from an EMBL/GenBank/DDBJ whole genome shotgun (WGS) entry which is preliminary data.</text>
</comment>
<evidence type="ECO:0000256" key="7">
    <source>
        <dbReference type="ARBA" id="ARBA00022737"/>
    </source>
</evidence>
<dbReference type="GO" id="GO:0005829">
    <property type="term" value="C:cytosol"/>
    <property type="evidence" value="ECO:0007669"/>
    <property type="project" value="UniProtKB-SubCell"/>
</dbReference>
<comment type="function">
    <text evidence="13">Exerts an anti-apoptotic effect in the immune system and is involved in responses to infections.</text>
</comment>
<keyword evidence="12" id="KW-0342">GTP-binding</keyword>
<dbReference type="InterPro" id="IPR006703">
    <property type="entry name" value="G_AIG1"/>
</dbReference>
<dbReference type="GO" id="GO:0005525">
    <property type="term" value="F:GTP binding"/>
    <property type="evidence" value="ECO:0007669"/>
    <property type="project" value="UniProtKB-KW"/>
</dbReference>
<feature type="domain" description="AIG1-type G" evidence="16">
    <location>
        <begin position="248"/>
        <end position="448"/>
    </location>
</feature>
<evidence type="ECO:0000256" key="10">
    <source>
        <dbReference type="ARBA" id="ARBA00023034"/>
    </source>
</evidence>
<sequence>MATVSSSSISGESTPCLLERHVILLGYRGSGKTSSCITITGQEEAPAKQPTKEAVLFTKEHDSGRLLLLDTPGWSLEGGDIVAEGLDEQSTTSAQIRQLCYPGVHVLLLVVPIGETFTEQHRQGMLERLECAGLHVWKFCMVLFTGADRLWGNGVEEFIAEGGKTVQMLVERCGNRYHALDNTNSENSTQVAELLQKVEEMIQENDGSFFVTNENTHASCPAQRWREEVRDWMMTADGEVSPLYRSPPRELRMLLVGWQGAGKSSAGNMILGGHKFHSGTRTEISLRRQAYVRGRRITIVDTPGWDWFSLHRTPAHIRKEIRRGAGLLHPGPHALLLVIPVFSSLTSKKRRALENHLEMFGKEVSFHTVVLFSCGDWLGPTSIEEQIQRTGGQLLNLMEYCWNYYHVIDSTNAEKGKEQVSDLLTKVEEMVAQNERPFLPVMLNEEMEDQTTCGICTLQ</sequence>
<keyword evidence="9" id="KW-0256">Endoplasmic reticulum</keyword>
<evidence type="ECO:0000256" key="15">
    <source>
        <dbReference type="ARBA" id="ARBA00077278"/>
    </source>
</evidence>
<feature type="domain" description="AIG1-type G" evidence="16">
    <location>
        <begin position="17"/>
        <end position="219"/>
    </location>
</feature>
<dbReference type="FunFam" id="3.40.50.300:FF:000536">
    <property type="entry name" value="GTPase IMAP family member 8"/>
    <property type="match status" value="1"/>
</dbReference>
<dbReference type="Proteomes" id="UP000752171">
    <property type="component" value="Unassembled WGS sequence"/>
</dbReference>
<dbReference type="GO" id="GO:0005783">
    <property type="term" value="C:endoplasmic reticulum"/>
    <property type="evidence" value="ECO:0007669"/>
    <property type="project" value="UniProtKB-SubCell"/>
</dbReference>
<keyword evidence="6" id="KW-0963">Cytoplasm</keyword>
<dbReference type="SUPFAM" id="SSF52540">
    <property type="entry name" value="P-loop containing nucleoside triphosphate hydrolases"/>
    <property type="match status" value="2"/>
</dbReference>
<dbReference type="GO" id="GO:0005739">
    <property type="term" value="C:mitochondrion"/>
    <property type="evidence" value="ECO:0007669"/>
    <property type="project" value="UniProtKB-SubCell"/>
</dbReference>
<organism evidence="17 18">
    <name type="scientific">Astyanax mexicanus</name>
    <name type="common">Blind cave fish</name>
    <name type="synonym">Astyanax fasciatus mexicanus</name>
    <dbReference type="NCBI Taxonomy" id="7994"/>
    <lineage>
        <taxon>Eukaryota</taxon>
        <taxon>Metazoa</taxon>
        <taxon>Chordata</taxon>
        <taxon>Craniata</taxon>
        <taxon>Vertebrata</taxon>
        <taxon>Euteleostomi</taxon>
        <taxon>Actinopterygii</taxon>
        <taxon>Neopterygii</taxon>
        <taxon>Teleostei</taxon>
        <taxon>Ostariophysi</taxon>
        <taxon>Characiformes</taxon>
        <taxon>Characoidei</taxon>
        <taxon>Acestrorhamphidae</taxon>
        <taxon>Acestrorhamphinae</taxon>
        <taxon>Astyanax</taxon>
    </lineage>
</organism>
<dbReference type="Pfam" id="PF04548">
    <property type="entry name" value="AIG1"/>
    <property type="match status" value="2"/>
</dbReference>
<dbReference type="PROSITE" id="PS51720">
    <property type="entry name" value="G_AIG1"/>
    <property type="match status" value="2"/>
</dbReference>
<name>A0A8T2L622_ASTMX</name>
<gene>
    <name evidence="17" type="primary">GIMAP8</name>
    <name evidence="17" type="ORF">AMEX_G22689</name>
</gene>
<dbReference type="InterPro" id="IPR045058">
    <property type="entry name" value="GIMA/IAN/Toc"/>
</dbReference>
<comment type="subcellular location">
    <subcellularLocation>
        <location evidence="3">Cytoplasm</location>
        <location evidence="3">Cytosol</location>
    </subcellularLocation>
    <subcellularLocation>
        <location evidence="2">Endoplasmic reticulum</location>
    </subcellularLocation>
    <subcellularLocation>
        <location evidence="4">Golgi apparatus</location>
    </subcellularLocation>
    <subcellularLocation>
        <location evidence="1">Mitochondrion</location>
    </subcellularLocation>
</comment>
<dbReference type="Gene3D" id="3.40.50.300">
    <property type="entry name" value="P-loop containing nucleotide triphosphate hydrolases"/>
    <property type="match status" value="2"/>
</dbReference>
<evidence type="ECO:0000256" key="1">
    <source>
        <dbReference type="ARBA" id="ARBA00004173"/>
    </source>
</evidence>
<evidence type="ECO:0000256" key="11">
    <source>
        <dbReference type="ARBA" id="ARBA00023128"/>
    </source>
</evidence>
<keyword evidence="10" id="KW-0333">Golgi apparatus</keyword>
<evidence type="ECO:0000313" key="18">
    <source>
        <dbReference type="Proteomes" id="UP000752171"/>
    </source>
</evidence>
<dbReference type="EMBL" id="JAICCE010000019">
    <property type="protein sequence ID" value="KAG9264421.1"/>
    <property type="molecule type" value="Genomic_DNA"/>
</dbReference>
<evidence type="ECO:0000256" key="6">
    <source>
        <dbReference type="ARBA" id="ARBA00022490"/>
    </source>
</evidence>
<evidence type="ECO:0000256" key="8">
    <source>
        <dbReference type="ARBA" id="ARBA00022741"/>
    </source>
</evidence>
<dbReference type="PANTHER" id="PTHR10903">
    <property type="entry name" value="GTPASE, IMAP FAMILY MEMBER-RELATED"/>
    <property type="match status" value="1"/>
</dbReference>
<dbReference type="AlphaFoldDB" id="A0A8T2L622"/>
<proteinExistence type="inferred from homology"/>
<dbReference type="InterPro" id="IPR027417">
    <property type="entry name" value="P-loop_NTPase"/>
</dbReference>
<evidence type="ECO:0000259" key="16">
    <source>
        <dbReference type="PROSITE" id="PS51720"/>
    </source>
</evidence>
<reference evidence="17 18" key="1">
    <citation type="submission" date="2021-07" db="EMBL/GenBank/DDBJ databases">
        <authorList>
            <person name="Imarazene B."/>
            <person name="Zahm M."/>
            <person name="Klopp C."/>
            <person name="Cabau C."/>
            <person name="Beille S."/>
            <person name="Jouanno E."/>
            <person name="Castinel A."/>
            <person name="Lluch J."/>
            <person name="Gil L."/>
            <person name="Kuchtly C."/>
            <person name="Lopez Roques C."/>
            <person name="Donnadieu C."/>
            <person name="Parrinello H."/>
            <person name="Journot L."/>
            <person name="Du K."/>
            <person name="Schartl M."/>
            <person name="Retaux S."/>
            <person name="Guiguen Y."/>
        </authorList>
    </citation>
    <scope>NUCLEOTIDE SEQUENCE [LARGE SCALE GENOMIC DNA]</scope>
    <source>
        <strain evidence="17">Pach_M1</strain>
        <tissue evidence="17">Testis</tissue>
    </source>
</reference>
<protein>
    <recommendedName>
        <fullName evidence="14">GTPase IMAP family member 8</fullName>
    </recommendedName>
    <alternativeName>
        <fullName evidence="15">Immune-associated nucleotide-binding protein 9</fullName>
    </alternativeName>
</protein>
<accession>A0A8T2L622</accession>
<keyword evidence="8" id="KW-0547">Nucleotide-binding</keyword>
<evidence type="ECO:0000256" key="5">
    <source>
        <dbReference type="ARBA" id="ARBA00008535"/>
    </source>
</evidence>
<dbReference type="PANTHER" id="PTHR10903:SF139">
    <property type="entry name" value="GTPASE IMAP FAMILY MEMBER 4 ISOFORM X1"/>
    <property type="match status" value="1"/>
</dbReference>
<dbReference type="GO" id="GO:0005794">
    <property type="term" value="C:Golgi apparatus"/>
    <property type="evidence" value="ECO:0007669"/>
    <property type="project" value="UniProtKB-SubCell"/>
</dbReference>
<keyword evidence="11" id="KW-0496">Mitochondrion</keyword>
<dbReference type="OrthoDB" id="8954335at2759"/>
<evidence type="ECO:0000256" key="3">
    <source>
        <dbReference type="ARBA" id="ARBA00004514"/>
    </source>
</evidence>
<evidence type="ECO:0000256" key="14">
    <source>
        <dbReference type="ARBA" id="ARBA00073539"/>
    </source>
</evidence>
<evidence type="ECO:0000256" key="2">
    <source>
        <dbReference type="ARBA" id="ARBA00004240"/>
    </source>
</evidence>
<evidence type="ECO:0000256" key="13">
    <source>
        <dbReference type="ARBA" id="ARBA00056809"/>
    </source>
</evidence>
<evidence type="ECO:0000256" key="4">
    <source>
        <dbReference type="ARBA" id="ARBA00004555"/>
    </source>
</evidence>